<evidence type="ECO:0000313" key="1">
    <source>
        <dbReference type="EMBL" id="KAI8000191.1"/>
    </source>
</evidence>
<gene>
    <name evidence="1" type="ORF">LOK49_LG09G01047</name>
</gene>
<protein>
    <submittedName>
        <fullName evidence="1">Uncharacterized protein</fullName>
    </submittedName>
</protein>
<dbReference type="Proteomes" id="UP001060215">
    <property type="component" value="Chromosome 8"/>
</dbReference>
<comment type="caution">
    <text evidence="1">The sequence shown here is derived from an EMBL/GenBank/DDBJ whole genome shotgun (WGS) entry which is preliminary data.</text>
</comment>
<proteinExistence type="predicted"/>
<dbReference type="EMBL" id="CM045765">
    <property type="protein sequence ID" value="KAI8000191.1"/>
    <property type="molecule type" value="Genomic_DNA"/>
</dbReference>
<reference evidence="1 2" key="1">
    <citation type="journal article" date="2022" name="Plant J.">
        <title>Chromosome-level genome of Camellia lanceoleosa provides a valuable resource for understanding genome evolution and self-incompatibility.</title>
        <authorList>
            <person name="Gong W."/>
            <person name="Xiao S."/>
            <person name="Wang L."/>
            <person name="Liao Z."/>
            <person name="Chang Y."/>
            <person name="Mo W."/>
            <person name="Hu G."/>
            <person name="Li W."/>
            <person name="Zhao G."/>
            <person name="Zhu H."/>
            <person name="Hu X."/>
            <person name="Ji K."/>
            <person name="Xiang X."/>
            <person name="Song Q."/>
            <person name="Yuan D."/>
            <person name="Jin S."/>
            <person name="Zhang L."/>
        </authorList>
    </citation>
    <scope>NUCLEOTIDE SEQUENCE [LARGE SCALE GENOMIC DNA]</scope>
    <source>
        <strain evidence="1">SQ_2022a</strain>
    </source>
</reference>
<accession>A0ACC0GL99</accession>
<keyword evidence="2" id="KW-1185">Reference proteome</keyword>
<sequence length="43" mass="5317">MLNISKRNQLEQWLIKHILINDNLRLILKILDIRMHKNIDKMH</sequence>
<organism evidence="1 2">
    <name type="scientific">Camellia lanceoleosa</name>
    <dbReference type="NCBI Taxonomy" id="1840588"/>
    <lineage>
        <taxon>Eukaryota</taxon>
        <taxon>Viridiplantae</taxon>
        <taxon>Streptophyta</taxon>
        <taxon>Embryophyta</taxon>
        <taxon>Tracheophyta</taxon>
        <taxon>Spermatophyta</taxon>
        <taxon>Magnoliopsida</taxon>
        <taxon>eudicotyledons</taxon>
        <taxon>Gunneridae</taxon>
        <taxon>Pentapetalae</taxon>
        <taxon>asterids</taxon>
        <taxon>Ericales</taxon>
        <taxon>Theaceae</taxon>
        <taxon>Camellia</taxon>
    </lineage>
</organism>
<name>A0ACC0GL99_9ERIC</name>
<evidence type="ECO:0000313" key="2">
    <source>
        <dbReference type="Proteomes" id="UP001060215"/>
    </source>
</evidence>